<comment type="caution">
    <text evidence="2">The sequence shown here is derived from an EMBL/GenBank/DDBJ whole genome shotgun (WGS) entry which is preliminary data.</text>
</comment>
<gene>
    <name evidence="1" type="ORF">PGT21_026927</name>
    <name evidence="2" type="ORF">PGTUg99_015489</name>
</gene>
<reference evidence="3 4" key="1">
    <citation type="submission" date="2019-05" db="EMBL/GenBank/DDBJ databases">
        <title>Emergence of the Ug99 lineage of the wheat stem rust pathogen through somatic hybridization.</title>
        <authorList>
            <person name="Li F."/>
            <person name="Upadhyaya N.M."/>
            <person name="Sperschneider J."/>
            <person name="Matny O."/>
            <person name="Nguyen-Phuc H."/>
            <person name="Mago R."/>
            <person name="Raley C."/>
            <person name="Miller M.E."/>
            <person name="Silverstein K.A.T."/>
            <person name="Henningsen E."/>
            <person name="Hirsch C.D."/>
            <person name="Visser B."/>
            <person name="Pretorius Z.A."/>
            <person name="Steffenson B.J."/>
            <person name="Schwessinger B."/>
            <person name="Dodds P.N."/>
            <person name="Figueroa M."/>
        </authorList>
    </citation>
    <scope>NUCLEOTIDE SEQUENCE [LARGE SCALE GENOMIC DNA]</scope>
    <source>
        <strain evidence="1">21-0</strain>
        <strain evidence="2 4">Ug99</strain>
    </source>
</reference>
<evidence type="ECO:0000313" key="4">
    <source>
        <dbReference type="Proteomes" id="UP000325313"/>
    </source>
</evidence>
<evidence type="ECO:0000313" key="1">
    <source>
        <dbReference type="EMBL" id="KAA1080983.1"/>
    </source>
</evidence>
<sequence length="472" mass="55172">MRDLLDEADSFSKAVEELRGWVMKSNASDSPNAKKFLTQSIQLLMGCYRDIFKQIQNQVNGSCSSDTSRTATKVTRDNEFRKVIRRDLERRVGTLSAIFVSDTIRIENFNPEIVLNWENILLRAVDFFYKHQFVTLKSLRDFFENPKALEKLAIRTMNHSPKIEKKRTYPNYSVSPNLGSMTEYWELLYSVTIIQALDQPSQTLVAYFAVVDLLQGVIEDSVEDPPSKKWIEAVTVFKDPGFLNRLVIWFKCERMKLNSDLPNRSSRSCSQRLEEEVGKLIKFFQMPPQVTETKQKVLLSYQYICTFHTLDFINSHYGSALFQKNSSRDRYGDYEELMNQIKLMKAAIRLKGLLENVFEYGALLSHGIFDNKEQGLKLYPKWEEFYWRNIIPVSHRFERIYGIYNKEDAKSRNVVVEIMLGNVNKRATSLEQIHDSFMAAFSQMNHQTSSSSNSFWYIVNVLRDWWMGSFEN</sequence>
<keyword evidence="3" id="KW-1185">Reference proteome</keyword>
<dbReference type="OrthoDB" id="2506976at2759"/>
<organism evidence="2 4">
    <name type="scientific">Puccinia graminis f. sp. tritici</name>
    <dbReference type="NCBI Taxonomy" id="56615"/>
    <lineage>
        <taxon>Eukaryota</taxon>
        <taxon>Fungi</taxon>
        <taxon>Dikarya</taxon>
        <taxon>Basidiomycota</taxon>
        <taxon>Pucciniomycotina</taxon>
        <taxon>Pucciniomycetes</taxon>
        <taxon>Pucciniales</taxon>
        <taxon>Pucciniaceae</taxon>
        <taxon>Puccinia</taxon>
    </lineage>
</organism>
<dbReference type="Proteomes" id="UP000324748">
    <property type="component" value="Unassembled WGS sequence"/>
</dbReference>
<proteinExistence type="predicted"/>
<dbReference type="EMBL" id="VDEP01000104">
    <property type="protein sequence ID" value="KAA1131139.1"/>
    <property type="molecule type" value="Genomic_DNA"/>
</dbReference>
<protein>
    <submittedName>
        <fullName evidence="2">Uncharacterized protein</fullName>
    </submittedName>
</protein>
<dbReference type="EMBL" id="VSWC01000131">
    <property type="protein sequence ID" value="KAA1080983.1"/>
    <property type="molecule type" value="Genomic_DNA"/>
</dbReference>
<evidence type="ECO:0000313" key="2">
    <source>
        <dbReference type="EMBL" id="KAA1131139.1"/>
    </source>
</evidence>
<evidence type="ECO:0000313" key="3">
    <source>
        <dbReference type="Proteomes" id="UP000324748"/>
    </source>
</evidence>
<name>A0A5B0S0X5_PUCGR</name>
<dbReference type="Proteomes" id="UP000325313">
    <property type="component" value="Unassembled WGS sequence"/>
</dbReference>
<dbReference type="AlphaFoldDB" id="A0A5B0S0X5"/>
<accession>A0A5B0S0X5</accession>